<evidence type="ECO:0000256" key="4">
    <source>
        <dbReference type="ARBA" id="ARBA00022964"/>
    </source>
</evidence>
<accession>A0A0D3IWC0</accession>
<dbReference type="GO" id="GO:0008198">
    <property type="term" value="F:ferrous iron binding"/>
    <property type="evidence" value="ECO:0007669"/>
    <property type="project" value="TreeGrafter"/>
</dbReference>
<dbReference type="PANTHER" id="PTHR12907:SF26">
    <property type="entry name" value="HIF PROLYL HYDROXYLASE, ISOFORM C"/>
    <property type="match status" value="1"/>
</dbReference>
<dbReference type="eggNOG" id="KOG3710">
    <property type="taxonomic scope" value="Eukaryota"/>
</dbReference>
<dbReference type="STRING" id="2903.R1DLZ3"/>
<feature type="region of interest" description="Disordered" evidence="7">
    <location>
        <begin position="1"/>
        <end position="22"/>
    </location>
</feature>
<keyword evidence="2" id="KW-0479">Metal-binding</keyword>
<dbReference type="GO" id="GO:0031543">
    <property type="term" value="F:peptidyl-proline dioxygenase activity"/>
    <property type="evidence" value="ECO:0007669"/>
    <property type="project" value="TreeGrafter"/>
</dbReference>
<dbReference type="InterPro" id="IPR044862">
    <property type="entry name" value="Pro_4_hyd_alph_FE2OG_OXY"/>
</dbReference>
<comment type="cofactor">
    <cofactor evidence="1">
        <name>L-ascorbate</name>
        <dbReference type="ChEBI" id="CHEBI:38290"/>
    </cofactor>
</comment>
<evidence type="ECO:0000256" key="5">
    <source>
        <dbReference type="ARBA" id="ARBA00023002"/>
    </source>
</evidence>
<dbReference type="EnsemblProtists" id="EOD15555">
    <property type="protein sequence ID" value="EOD15555"/>
    <property type="gene ID" value="EMIHUDRAFT_119313"/>
</dbReference>
<dbReference type="RefSeq" id="XP_005767984.1">
    <property type="nucleotide sequence ID" value="XM_005767927.1"/>
</dbReference>
<evidence type="ECO:0000313" key="10">
    <source>
        <dbReference type="Proteomes" id="UP000013827"/>
    </source>
</evidence>
<evidence type="ECO:0000256" key="3">
    <source>
        <dbReference type="ARBA" id="ARBA00022896"/>
    </source>
</evidence>
<evidence type="ECO:0000256" key="6">
    <source>
        <dbReference type="ARBA" id="ARBA00023004"/>
    </source>
</evidence>
<dbReference type="InterPro" id="IPR005123">
    <property type="entry name" value="Oxoglu/Fe-dep_dioxygenase_dom"/>
</dbReference>
<keyword evidence="4" id="KW-0223">Dioxygenase</keyword>
<dbReference type="HOGENOM" id="CLU_800315_0_0_1"/>
<dbReference type="OMA" id="QEMADEH"/>
<keyword evidence="6" id="KW-0408">Iron</keyword>
<protein>
    <recommendedName>
        <fullName evidence="8">Fe2OG dioxygenase domain-containing protein</fullName>
    </recommendedName>
</protein>
<evidence type="ECO:0000256" key="7">
    <source>
        <dbReference type="SAM" id="MobiDB-lite"/>
    </source>
</evidence>
<evidence type="ECO:0000256" key="2">
    <source>
        <dbReference type="ARBA" id="ARBA00022723"/>
    </source>
</evidence>
<name>A0A0D3IWC0_EMIH1</name>
<organism evidence="9 10">
    <name type="scientific">Emiliania huxleyi (strain CCMP1516)</name>
    <dbReference type="NCBI Taxonomy" id="280463"/>
    <lineage>
        <taxon>Eukaryota</taxon>
        <taxon>Haptista</taxon>
        <taxon>Haptophyta</taxon>
        <taxon>Prymnesiophyceae</taxon>
        <taxon>Isochrysidales</taxon>
        <taxon>Noelaerhabdaceae</taxon>
        <taxon>Emiliania</taxon>
    </lineage>
</organism>
<evidence type="ECO:0000313" key="9">
    <source>
        <dbReference type="EnsemblProtists" id="EOD15555"/>
    </source>
</evidence>
<sequence>MGNKKKERAANRKKATPPADSLRSDAIATDAVGLALVQRKAGSKWVFTSRDPLAPPLAGMSTLLQALSFAARLAPLDSYWWWITDQALDDIARQLHDSNHCVVDGMLGESRCAALQREVCALRQAGRLKASRLAGGRSGAMTSYTHSAVRGDLVSWFNGEEAEQGALPSYLLRVDTLIDQLKPRLQQLQGITGRSNAMVACYPGGGARYVRHCDNSCDAGSGNRCNGRRLTAILYLNCDWQPGDGGELRLFEPFAPPGRPPLADVQPLADRVVLFFADYRVLPSHADRLAVTLWYFDEEERRQARATGAEALAEDRLESEAIEAEIQRFESRFGGSADRHERRGATT</sequence>
<dbReference type="Pfam" id="PF13640">
    <property type="entry name" value="2OG-FeII_Oxy_3"/>
    <property type="match status" value="1"/>
</dbReference>
<evidence type="ECO:0000256" key="1">
    <source>
        <dbReference type="ARBA" id="ARBA00001961"/>
    </source>
</evidence>
<proteinExistence type="predicted"/>
<dbReference type="GO" id="GO:0031418">
    <property type="term" value="F:L-ascorbic acid binding"/>
    <property type="evidence" value="ECO:0007669"/>
    <property type="project" value="UniProtKB-KW"/>
</dbReference>
<reference evidence="9" key="2">
    <citation type="submission" date="2024-10" db="UniProtKB">
        <authorList>
            <consortium name="EnsemblProtists"/>
        </authorList>
    </citation>
    <scope>IDENTIFICATION</scope>
</reference>
<dbReference type="GO" id="GO:0071456">
    <property type="term" value="P:cellular response to hypoxia"/>
    <property type="evidence" value="ECO:0007669"/>
    <property type="project" value="TreeGrafter"/>
</dbReference>
<dbReference type="AlphaFoldDB" id="A0A0D3IWC0"/>
<dbReference type="Proteomes" id="UP000013827">
    <property type="component" value="Unassembled WGS sequence"/>
</dbReference>
<dbReference type="PANTHER" id="PTHR12907">
    <property type="entry name" value="EGL NINE HOMOLOG-RELATED"/>
    <property type="match status" value="1"/>
</dbReference>
<dbReference type="GeneID" id="17261706"/>
<dbReference type="InterPro" id="IPR006620">
    <property type="entry name" value="Pro_4_hyd_alph"/>
</dbReference>
<dbReference type="KEGG" id="ehx:EMIHUDRAFT_119313"/>
<keyword evidence="10" id="KW-1185">Reference proteome</keyword>
<dbReference type="InterPro" id="IPR051559">
    <property type="entry name" value="HIF_prolyl_hydroxylases"/>
</dbReference>
<dbReference type="Gene3D" id="2.60.120.620">
    <property type="entry name" value="q2cbj1_9rhob like domain"/>
    <property type="match status" value="1"/>
</dbReference>
<feature type="compositionally biased region" description="Basic residues" evidence="7">
    <location>
        <begin position="1"/>
        <end position="15"/>
    </location>
</feature>
<dbReference type="PaxDb" id="2903-EOD15555"/>
<feature type="region of interest" description="Disordered" evidence="7">
    <location>
        <begin position="328"/>
        <end position="347"/>
    </location>
</feature>
<reference evidence="10" key="1">
    <citation type="journal article" date="2013" name="Nature">
        <title>Pan genome of the phytoplankton Emiliania underpins its global distribution.</title>
        <authorList>
            <person name="Read B.A."/>
            <person name="Kegel J."/>
            <person name="Klute M.J."/>
            <person name="Kuo A."/>
            <person name="Lefebvre S.C."/>
            <person name="Maumus F."/>
            <person name="Mayer C."/>
            <person name="Miller J."/>
            <person name="Monier A."/>
            <person name="Salamov A."/>
            <person name="Young J."/>
            <person name="Aguilar M."/>
            <person name="Claverie J.M."/>
            <person name="Frickenhaus S."/>
            <person name="Gonzalez K."/>
            <person name="Herman E.K."/>
            <person name="Lin Y.C."/>
            <person name="Napier J."/>
            <person name="Ogata H."/>
            <person name="Sarno A.F."/>
            <person name="Shmutz J."/>
            <person name="Schroeder D."/>
            <person name="de Vargas C."/>
            <person name="Verret F."/>
            <person name="von Dassow P."/>
            <person name="Valentin K."/>
            <person name="Van de Peer Y."/>
            <person name="Wheeler G."/>
            <person name="Dacks J.B."/>
            <person name="Delwiche C.F."/>
            <person name="Dyhrman S.T."/>
            <person name="Glockner G."/>
            <person name="John U."/>
            <person name="Richards T."/>
            <person name="Worden A.Z."/>
            <person name="Zhang X."/>
            <person name="Grigoriev I.V."/>
            <person name="Allen A.E."/>
            <person name="Bidle K."/>
            <person name="Borodovsky M."/>
            <person name="Bowler C."/>
            <person name="Brownlee C."/>
            <person name="Cock J.M."/>
            <person name="Elias M."/>
            <person name="Gladyshev V.N."/>
            <person name="Groth M."/>
            <person name="Guda C."/>
            <person name="Hadaegh A."/>
            <person name="Iglesias-Rodriguez M.D."/>
            <person name="Jenkins J."/>
            <person name="Jones B.M."/>
            <person name="Lawson T."/>
            <person name="Leese F."/>
            <person name="Lindquist E."/>
            <person name="Lobanov A."/>
            <person name="Lomsadze A."/>
            <person name="Malik S.B."/>
            <person name="Marsh M.E."/>
            <person name="Mackinder L."/>
            <person name="Mock T."/>
            <person name="Mueller-Roeber B."/>
            <person name="Pagarete A."/>
            <person name="Parker M."/>
            <person name="Probert I."/>
            <person name="Quesneville H."/>
            <person name="Raines C."/>
            <person name="Rensing S.A."/>
            <person name="Riano-Pachon D.M."/>
            <person name="Richier S."/>
            <person name="Rokitta S."/>
            <person name="Shiraiwa Y."/>
            <person name="Soanes D.M."/>
            <person name="van der Giezen M."/>
            <person name="Wahlund T.M."/>
            <person name="Williams B."/>
            <person name="Wilson W."/>
            <person name="Wolfe G."/>
            <person name="Wurch L.L."/>
        </authorList>
    </citation>
    <scope>NUCLEOTIDE SEQUENCE</scope>
</reference>
<feature type="domain" description="Fe2OG dioxygenase" evidence="8">
    <location>
        <begin position="190"/>
        <end position="297"/>
    </location>
</feature>
<keyword evidence="3" id="KW-0847">Vitamin C</keyword>
<keyword evidence="5" id="KW-0560">Oxidoreductase</keyword>
<dbReference type="PROSITE" id="PS51471">
    <property type="entry name" value="FE2OG_OXY"/>
    <property type="match status" value="1"/>
</dbReference>
<dbReference type="SMART" id="SM00702">
    <property type="entry name" value="P4Hc"/>
    <property type="match status" value="1"/>
</dbReference>
<evidence type="ECO:0000259" key="8">
    <source>
        <dbReference type="PROSITE" id="PS51471"/>
    </source>
</evidence>